<evidence type="ECO:0000313" key="8">
    <source>
        <dbReference type="EMBL" id="APU15619.1"/>
    </source>
</evidence>
<dbReference type="PANTHER" id="PTHR35807">
    <property type="entry name" value="TRANSCRIPTIONAL REGULATOR REDD-RELATED"/>
    <property type="match status" value="1"/>
</dbReference>
<dbReference type="GO" id="GO:0000160">
    <property type="term" value="P:phosphorelay signal transduction system"/>
    <property type="evidence" value="ECO:0007669"/>
    <property type="project" value="InterPro"/>
</dbReference>
<dbReference type="PANTHER" id="PTHR35807:SF1">
    <property type="entry name" value="TRANSCRIPTIONAL REGULATOR REDD"/>
    <property type="match status" value="1"/>
</dbReference>
<feature type="domain" description="OmpR/PhoB-type" evidence="7">
    <location>
        <begin position="1"/>
        <end position="94"/>
    </location>
</feature>
<dbReference type="InterPro" id="IPR011990">
    <property type="entry name" value="TPR-like_helical_dom_sf"/>
</dbReference>
<proteinExistence type="inferred from homology"/>
<dbReference type="Proteomes" id="UP000185511">
    <property type="component" value="Chromosome"/>
</dbReference>
<dbReference type="SUPFAM" id="SSF46894">
    <property type="entry name" value="C-terminal effector domain of the bipartite response regulators"/>
    <property type="match status" value="1"/>
</dbReference>
<feature type="region of interest" description="Disordered" evidence="6">
    <location>
        <begin position="253"/>
        <end position="286"/>
    </location>
</feature>
<evidence type="ECO:0000256" key="6">
    <source>
        <dbReference type="SAM" id="MobiDB-lite"/>
    </source>
</evidence>
<evidence type="ECO:0000313" key="9">
    <source>
        <dbReference type="Proteomes" id="UP000185511"/>
    </source>
</evidence>
<keyword evidence="9" id="KW-1185">Reference proteome</keyword>
<dbReference type="InterPro" id="IPR001867">
    <property type="entry name" value="OmpR/PhoB-type_DNA-bd"/>
</dbReference>
<dbReference type="GO" id="GO:0006355">
    <property type="term" value="P:regulation of DNA-templated transcription"/>
    <property type="evidence" value="ECO:0007669"/>
    <property type="project" value="InterPro"/>
</dbReference>
<gene>
    <name evidence="8" type="ORF">UA74_17955</name>
</gene>
<dbReference type="PROSITE" id="PS51755">
    <property type="entry name" value="OMPR_PHOB"/>
    <property type="match status" value="1"/>
</dbReference>
<evidence type="ECO:0000256" key="2">
    <source>
        <dbReference type="ARBA" id="ARBA00023015"/>
    </source>
</evidence>
<keyword evidence="3 5" id="KW-0238">DNA-binding</keyword>
<dbReference type="SUPFAM" id="SSF48452">
    <property type="entry name" value="TPR-like"/>
    <property type="match status" value="1"/>
</dbReference>
<evidence type="ECO:0000256" key="1">
    <source>
        <dbReference type="ARBA" id="ARBA00005820"/>
    </source>
</evidence>
<evidence type="ECO:0000256" key="5">
    <source>
        <dbReference type="PROSITE-ProRule" id="PRU01091"/>
    </source>
</evidence>
<dbReference type="Pfam" id="PF03704">
    <property type="entry name" value="BTAD"/>
    <property type="match status" value="1"/>
</dbReference>
<dbReference type="InterPro" id="IPR005158">
    <property type="entry name" value="BTAD"/>
</dbReference>
<comment type="similarity">
    <text evidence="1">Belongs to the AfsR/DnrI/RedD regulatory family.</text>
</comment>
<dbReference type="RefSeq" id="WP_075741311.1">
    <property type="nucleotide sequence ID" value="NZ_CP016076.1"/>
</dbReference>
<evidence type="ECO:0000256" key="4">
    <source>
        <dbReference type="ARBA" id="ARBA00023163"/>
    </source>
</evidence>
<dbReference type="KEGG" id="acad:UA74_17955"/>
<dbReference type="AlphaFoldDB" id="A0AAC9PSJ7"/>
<dbReference type="InterPro" id="IPR016032">
    <property type="entry name" value="Sig_transdc_resp-reg_C-effctor"/>
</dbReference>
<feature type="DNA-binding region" description="OmpR/PhoB-type" evidence="5">
    <location>
        <begin position="1"/>
        <end position="94"/>
    </location>
</feature>
<evidence type="ECO:0000259" key="7">
    <source>
        <dbReference type="PROSITE" id="PS51755"/>
    </source>
</evidence>
<dbReference type="Pfam" id="PF00486">
    <property type="entry name" value="Trans_reg_C"/>
    <property type="match status" value="1"/>
</dbReference>
<dbReference type="EMBL" id="CP016076">
    <property type="protein sequence ID" value="APU15619.1"/>
    <property type="molecule type" value="Genomic_DNA"/>
</dbReference>
<protein>
    <submittedName>
        <fullName evidence="8">DNA-binding transcriptional activator of the SARP family</fullName>
    </submittedName>
</protein>
<dbReference type="Gene3D" id="1.10.10.10">
    <property type="entry name" value="Winged helix-like DNA-binding domain superfamily/Winged helix DNA-binding domain"/>
    <property type="match status" value="1"/>
</dbReference>
<dbReference type="InterPro" id="IPR051677">
    <property type="entry name" value="AfsR-DnrI-RedD_regulator"/>
</dbReference>
<organism evidence="8 9">
    <name type="scientific">Actinoalloteichus fjordicus</name>
    <dbReference type="NCBI Taxonomy" id="1612552"/>
    <lineage>
        <taxon>Bacteria</taxon>
        <taxon>Bacillati</taxon>
        <taxon>Actinomycetota</taxon>
        <taxon>Actinomycetes</taxon>
        <taxon>Pseudonocardiales</taxon>
        <taxon>Pseudonocardiaceae</taxon>
        <taxon>Actinoalloteichus</taxon>
    </lineage>
</organism>
<dbReference type="InterPro" id="IPR036388">
    <property type="entry name" value="WH-like_DNA-bd_sf"/>
</dbReference>
<reference evidence="9" key="1">
    <citation type="submission" date="2016-06" db="EMBL/GenBank/DDBJ databases">
        <title>Complete genome sequence of Actinoalloteichus fjordicus DSM 46855 (=ADI127-17), type strain of the new species Actinoalloteichus fjordicus.</title>
        <authorList>
            <person name="Ruckert C."/>
            <person name="Nouioui I."/>
            <person name="Willmese J."/>
            <person name="van Wezel G."/>
            <person name="Klenk H.-P."/>
            <person name="Kalinowski J."/>
            <person name="Zotchev S.B."/>
        </authorList>
    </citation>
    <scope>NUCLEOTIDE SEQUENCE [LARGE SCALE GENOMIC DNA]</scope>
    <source>
        <strain evidence="9">ADI127-7</strain>
    </source>
</reference>
<dbReference type="SMART" id="SM01043">
    <property type="entry name" value="BTAD"/>
    <property type="match status" value="1"/>
</dbReference>
<dbReference type="GO" id="GO:0003677">
    <property type="term" value="F:DNA binding"/>
    <property type="evidence" value="ECO:0007669"/>
    <property type="project" value="UniProtKB-UniRule"/>
</dbReference>
<accession>A0AAC9PSJ7</accession>
<feature type="compositionally biased region" description="Low complexity" evidence="6">
    <location>
        <begin position="271"/>
        <end position="286"/>
    </location>
</feature>
<dbReference type="SMART" id="SM00862">
    <property type="entry name" value="Trans_reg_C"/>
    <property type="match status" value="1"/>
</dbReference>
<dbReference type="Gene3D" id="1.25.40.10">
    <property type="entry name" value="Tetratricopeptide repeat domain"/>
    <property type="match status" value="1"/>
</dbReference>
<name>A0AAC9PSJ7_9PSEU</name>
<keyword evidence="2" id="KW-0805">Transcription regulation</keyword>
<keyword evidence="4" id="KW-0804">Transcription</keyword>
<sequence length="286" mass="31192">MSELLFGVLGPVVACRGSVAVRLPSGKRRLVLAVLLLHADDRVDREQIIDVVWGDRPPPSAVNLVQKYVGEVRRALGLDSRTLESVGHGYLLRVSPEQLDSGRFVRLLAEAVQRRVVGDQAGARLGLGEASALWRGPAFSGIETADAVTERARLDEYRVRAWEELAELDLSRGENVPAIAELSRLAAEHPFRERVRELHMIALYRGGRHAEALAVFQDVRRLLAEELGADPGPRLRMVHEQILRADPALDSAGELPQPVLSPVCQLPSDIPTSPAASPSSTACSRP</sequence>
<evidence type="ECO:0000256" key="3">
    <source>
        <dbReference type="ARBA" id="ARBA00023125"/>
    </source>
</evidence>
<dbReference type="CDD" id="cd15831">
    <property type="entry name" value="BTAD"/>
    <property type="match status" value="1"/>
</dbReference>